<keyword evidence="11" id="KW-0511">Multifunctional enzyme</keyword>
<evidence type="ECO:0000256" key="12">
    <source>
        <dbReference type="ARBA" id="ARBA00023295"/>
    </source>
</evidence>
<evidence type="ECO:0000256" key="11">
    <source>
        <dbReference type="ARBA" id="ARBA00023268"/>
    </source>
</evidence>
<dbReference type="Gene3D" id="1.10.8.50">
    <property type="match status" value="1"/>
</dbReference>
<evidence type="ECO:0000256" key="1">
    <source>
        <dbReference type="ARBA" id="ARBA00009409"/>
    </source>
</evidence>
<comment type="catalytic activity">
    <reaction evidence="13">
        <text>2'-deoxyribonucleotide-(2'-deoxyribose 5'-phosphate)-2'-deoxyribonucleotide-DNA = a 3'-end 2'-deoxyribonucleotide-(2,3-dehydro-2,3-deoxyribose 5'-phosphate)-DNA + a 5'-end 5'-phospho-2'-deoxyribonucleoside-DNA + H(+)</text>
        <dbReference type="Rhea" id="RHEA:66592"/>
        <dbReference type="Rhea" id="RHEA-COMP:13180"/>
        <dbReference type="Rhea" id="RHEA-COMP:16897"/>
        <dbReference type="Rhea" id="RHEA-COMP:17067"/>
        <dbReference type="ChEBI" id="CHEBI:15378"/>
        <dbReference type="ChEBI" id="CHEBI:136412"/>
        <dbReference type="ChEBI" id="CHEBI:157695"/>
        <dbReference type="ChEBI" id="CHEBI:167181"/>
        <dbReference type="EC" id="4.2.99.18"/>
    </reaction>
</comment>
<dbReference type="InterPro" id="IPR012319">
    <property type="entry name" value="FPG_cat"/>
</dbReference>
<dbReference type="PANTHER" id="PTHR42697">
    <property type="entry name" value="ENDONUCLEASE 8"/>
    <property type="match status" value="1"/>
</dbReference>
<keyword evidence="7" id="KW-0862">Zinc</keyword>
<dbReference type="InterPro" id="IPR015886">
    <property type="entry name" value="H2TH_FPG"/>
</dbReference>
<reference evidence="18 19" key="1">
    <citation type="submission" date="2020-03" db="EMBL/GenBank/DDBJ databases">
        <title>Two novel Motilibacter sp.</title>
        <authorList>
            <person name="Liu S."/>
        </authorList>
    </citation>
    <scope>NUCLEOTIDE SEQUENCE [LARGE SCALE GENOMIC DNA]</scope>
    <source>
        <strain evidence="18 19">E257</strain>
    </source>
</reference>
<evidence type="ECO:0000259" key="16">
    <source>
        <dbReference type="PROSITE" id="PS51066"/>
    </source>
</evidence>
<dbReference type="Proteomes" id="UP000800981">
    <property type="component" value="Unassembled WGS sequence"/>
</dbReference>
<keyword evidence="3" id="KW-0479">Metal-binding</keyword>
<keyword evidence="6" id="KW-0378">Hydrolase</keyword>
<keyword evidence="8" id="KW-0238">DNA-binding</keyword>
<dbReference type="PANTHER" id="PTHR42697:SF1">
    <property type="entry name" value="ENDONUCLEASE 8"/>
    <property type="match status" value="1"/>
</dbReference>
<dbReference type="Pfam" id="PF01149">
    <property type="entry name" value="Fapy_DNA_glyco"/>
    <property type="match status" value="1"/>
</dbReference>
<dbReference type="InterPro" id="IPR035937">
    <property type="entry name" value="FPG_N"/>
</dbReference>
<dbReference type="PROSITE" id="PS51066">
    <property type="entry name" value="ZF_FPG_2"/>
    <property type="match status" value="1"/>
</dbReference>
<dbReference type="SUPFAM" id="SSF81624">
    <property type="entry name" value="N-terminal domain of MutM-like DNA repair proteins"/>
    <property type="match status" value="1"/>
</dbReference>
<dbReference type="EMBL" id="JAANNP010000002">
    <property type="protein sequence ID" value="NHC13611.1"/>
    <property type="molecule type" value="Genomic_DNA"/>
</dbReference>
<evidence type="ECO:0000256" key="4">
    <source>
        <dbReference type="ARBA" id="ARBA00022763"/>
    </source>
</evidence>
<name>A0ABX0GTZ3_9ACTN</name>
<dbReference type="CDD" id="cd08971">
    <property type="entry name" value="AcNei2_N"/>
    <property type="match status" value="1"/>
</dbReference>
<evidence type="ECO:0000313" key="18">
    <source>
        <dbReference type="EMBL" id="NHC13611.1"/>
    </source>
</evidence>
<evidence type="ECO:0000259" key="17">
    <source>
        <dbReference type="PROSITE" id="PS51068"/>
    </source>
</evidence>
<evidence type="ECO:0000256" key="3">
    <source>
        <dbReference type="ARBA" id="ARBA00022723"/>
    </source>
</evidence>
<dbReference type="SUPFAM" id="SSF57716">
    <property type="entry name" value="Glucocorticoid receptor-like (DNA-binding domain)"/>
    <property type="match status" value="1"/>
</dbReference>
<evidence type="ECO:0000256" key="6">
    <source>
        <dbReference type="ARBA" id="ARBA00022801"/>
    </source>
</evidence>
<dbReference type="SMART" id="SM01232">
    <property type="entry name" value="H2TH"/>
    <property type="match status" value="1"/>
</dbReference>
<protein>
    <recommendedName>
        <fullName evidence="2">DNA-(apurinic or apyrimidinic site) lyase</fullName>
        <ecNumber evidence="2">4.2.99.18</ecNumber>
    </recommendedName>
</protein>
<feature type="region of interest" description="Disordered" evidence="15">
    <location>
        <begin position="262"/>
        <end position="283"/>
    </location>
</feature>
<evidence type="ECO:0000256" key="8">
    <source>
        <dbReference type="ARBA" id="ARBA00023125"/>
    </source>
</evidence>
<keyword evidence="19" id="KW-1185">Reference proteome</keyword>
<evidence type="ECO:0000256" key="14">
    <source>
        <dbReference type="PROSITE-ProRule" id="PRU00391"/>
    </source>
</evidence>
<evidence type="ECO:0000313" key="19">
    <source>
        <dbReference type="Proteomes" id="UP000800981"/>
    </source>
</evidence>
<accession>A0ABX0GTZ3</accession>
<keyword evidence="4" id="KW-0227">DNA damage</keyword>
<dbReference type="RefSeq" id="WP_166280257.1">
    <property type="nucleotide sequence ID" value="NZ_JAANNP010000002.1"/>
</dbReference>
<dbReference type="PROSITE" id="PS51068">
    <property type="entry name" value="FPG_CAT"/>
    <property type="match status" value="1"/>
</dbReference>
<dbReference type="InterPro" id="IPR015887">
    <property type="entry name" value="DNA_glyclase_Znf_dom_DNA_BS"/>
</dbReference>
<keyword evidence="9" id="KW-0234">DNA repair</keyword>
<feature type="domain" description="FPG-type" evidence="16">
    <location>
        <begin position="222"/>
        <end position="260"/>
    </location>
</feature>
<keyword evidence="5 14" id="KW-0863">Zinc-finger</keyword>
<comment type="similarity">
    <text evidence="1">Belongs to the FPG family.</text>
</comment>
<evidence type="ECO:0000256" key="10">
    <source>
        <dbReference type="ARBA" id="ARBA00023239"/>
    </source>
</evidence>
<comment type="caution">
    <text evidence="18">The sequence shown here is derived from an EMBL/GenBank/DDBJ whole genome shotgun (WGS) entry which is preliminary data.</text>
</comment>
<dbReference type="SMART" id="SM00898">
    <property type="entry name" value="Fapy_DNA_glyco"/>
    <property type="match status" value="1"/>
</dbReference>
<keyword evidence="12" id="KW-0326">Glycosidase</keyword>
<dbReference type="InterPro" id="IPR010979">
    <property type="entry name" value="Ribosomal_uS13-like_H2TH"/>
</dbReference>
<sequence>MPEGDTVWLAGRRMHDALAGRVLTRTDFRVPQLATADLSGRTVTEVVSRGKHLLTRIDDGQTLHTHFRMDGSWHLYRPGERWRGGPAWQARVVLENAEWQAVGYRMPVVELLAPGDEEEAVGHLGPDLLGPDWDRDEALRRLRAQPDREIGQALLDQRNLAGIGNLYKAEALFLQGVSPWTRVEDVPDLPALVERARVLLERNKAHPEQSTTGESRRGRQHWVFERSGQPCRRCGTAVLLAEQGDAPYARLTYWCPRCQPGPAPAPMRRADVARPAGRTRYRP</sequence>
<proteinExistence type="inferred from homology"/>
<dbReference type="InterPro" id="IPR044090">
    <property type="entry name" value="Nei2_N"/>
</dbReference>
<evidence type="ECO:0000256" key="15">
    <source>
        <dbReference type="SAM" id="MobiDB-lite"/>
    </source>
</evidence>
<dbReference type="EC" id="4.2.99.18" evidence="2"/>
<dbReference type="SUPFAM" id="SSF46946">
    <property type="entry name" value="S13-like H2TH domain"/>
    <property type="match status" value="1"/>
</dbReference>
<evidence type="ECO:0000256" key="13">
    <source>
        <dbReference type="ARBA" id="ARBA00044632"/>
    </source>
</evidence>
<keyword evidence="10" id="KW-0456">Lyase</keyword>
<dbReference type="Pfam" id="PF06831">
    <property type="entry name" value="H2TH"/>
    <property type="match status" value="1"/>
</dbReference>
<evidence type="ECO:0000256" key="2">
    <source>
        <dbReference type="ARBA" id="ARBA00012720"/>
    </source>
</evidence>
<organism evidence="18 19">
    <name type="scientific">Motilibacter deserti</name>
    <dbReference type="NCBI Taxonomy" id="2714956"/>
    <lineage>
        <taxon>Bacteria</taxon>
        <taxon>Bacillati</taxon>
        <taxon>Actinomycetota</taxon>
        <taxon>Actinomycetes</taxon>
        <taxon>Motilibacterales</taxon>
        <taxon>Motilibacteraceae</taxon>
        <taxon>Motilibacter</taxon>
    </lineage>
</organism>
<evidence type="ECO:0000256" key="7">
    <source>
        <dbReference type="ARBA" id="ARBA00022833"/>
    </source>
</evidence>
<evidence type="ECO:0000256" key="5">
    <source>
        <dbReference type="ARBA" id="ARBA00022771"/>
    </source>
</evidence>
<dbReference type="Gene3D" id="3.20.190.10">
    <property type="entry name" value="MutM-like, N-terminal"/>
    <property type="match status" value="1"/>
</dbReference>
<evidence type="ECO:0000256" key="9">
    <source>
        <dbReference type="ARBA" id="ARBA00023204"/>
    </source>
</evidence>
<gene>
    <name evidence="18" type="ORF">G9H71_07425</name>
</gene>
<feature type="domain" description="Formamidopyrimidine-DNA glycosylase catalytic" evidence="17">
    <location>
        <begin position="2"/>
        <end position="111"/>
    </location>
</feature>
<dbReference type="PROSITE" id="PS01242">
    <property type="entry name" value="ZF_FPG_1"/>
    <property type="match status" value="1"/>
</dbReference>
<dbReference type="InterPro" id="IPR000214">
    <property type="entry name" value="Znf_DNA_glyclase/AP_lyase"/>
</dbReference>